<dbReference type="Gene3D" id="2.60.120.330">
    <property type="entry name" value="B-lactam Antibiotic, Isopenicillin N Synthase, Chain"/>
    <property type="match status" value="1"/>
</dbReference>
<dbReference type="PANTHER" id="PTHR46332">
    <property type="entry name" value="ASPARTATE BETA-HYDROXYLASE DOMAIN-CONTAINING PROTEIN 2"/>
    <property type="match status" value="1"/>
</dbReference>
<dbReference type="InterPro" id="IPR051821">
    <property type="entry name" value="Asp/Asn_beta-hydroxylase"/>
</dbReference>
<name>C4WFH3_9HYPH</name>
<evidence type="ECO:0000259" key="5">
    <source>
        <dbReference type="Pfam" id="PF05118"/>
    </source>
</evidence>
<keyword evidence="3" id="KW-0560">Oxidoreductase</keyword>
<dbReference type="SUPFAM" id="SSF51197">
    <property type="entry name" value="Clavaminate synthase-like"/>
    <property type="match status" value="1"/>
</dbReference>
<keyword evidence="2" id="KW-0223">Dioxygenase</keyword>
<gene>
    <name evidence="6" type="ORF">OINT_1001695</name>
</gene>
<dbReference type="InterPro" id="IPR027443">
    <property type="entry name" value="IPNS-like_sf"/>
</dbReference>
<dbReference type="InterPro" id="IPR007803">
    <property type="entry name" value="Asp/Arg/Pro-Hydrxlase"/>
</dbReference>
<dbReference type="Pfam" id="PF05118">
    <property type="entry name" value="Asp_Arg_Hydrox"/>
    <property type="match status" value="1"/>
</dbReference>
<keyword evidence="4" id="KW-1133">Transmembrane helix</keyword>
<evidence type="ECO:0000313" key="7">
    <source>
        <dbReference type="Proteomes" id="UP000004386"/>
    </source>
</evidence>
<accession>C4WFH3</accession>
<dbReference type="Proteomes" id="UP000004386">
    <property type="component" value="Unassembled WGS sequence"/>
</dbReference>
<evidence type="ECO:0000256" key="1">
    <source>
        <dbReference type="ARBA" id="ARBA00007730"/>
    </source>
</evidence>
<proteinExistence type="inferred from homology"/>
<evidence type="ECO:0000256" key="4">
    <source>
        <dbReference type="SAM" id="Phobius"/>
    </source>
</evidence>
<keyword evidence="4" id="KW-0812">Transmembrane</keyword>
<keyword evidence="4" id="KW-0472">Membrane</keyword>
<protein>
    <submittedName>
        <fullName evidence="6">Aspartate beta-hydroxylase domain-containing protein 1</fullName>
    </submittedName>
</protein>
<dbReference type="AlphaFoldDB" id="C4WFH3"/>
<dbReference type="PANTHER" id="PTHR46332:SF5">
    <property type="entry name" value="ASPARTATE BETA-HYDROXYLASE DOMAIN CONTAINING 2"/>
    <property type="match status" value="1"/>
</dbReference>
<evidence type="ECO:0000256" key="2">
    <source>
        <dbReference type="ARBA" id="ARBA00022964"/>
    </source>
</evidence>
<dbReference type="GO" id="GO:0016020">
    <property type="term" value="C:membrane"/>
    <property type="evidence" value="ECO:0007669"/>
    <property type="project" value="TreeGrafter"/>
</dbReference>
<dbReference type="HOGENOM" id="CLU_071783_0_0_5"/>
<dbReference type="GO" id="GO:0051213">
    <property type="term" value="F:dioxygenase activity"/>
    <property type="evidence" value="ECO:0007669"/>
    <property type="project" value="UniProtKB-KW"/>
</dbReference>
<comment type="caution">
    <text evidence="6">The sequence shown here is derived from an EMBL/GenBank/DDBJ whole genome shotgun (WGS) entry which is preliminary data.</text>
</comment>
<organism evidence="6 7">
    <name type="scientific">Brucella intermedia LMG 3301</name>
    <dbReference type="NCBI Taxonomy" id="641118"/>
    <lineage>
        <taxon>Bacteria</taxon>
        <taxon>Pseudomonadati</taxon>
        <taxon>Pseudomonadota</taxon>
        <taxon>Alphaproteobacteria</taxon>
        <taxon>Hyphomicrobiales</taxon>
        <taxon>Brucellaceae</taxon>
        <taxon>Brucella/Ochrobactrum group</taxon>
        <taxon>Brucella</taxon>
    </lineage>
</organism>
<feature type="domain" description="Aspartyl/asparaginy/proline hydroxylase" evidence="5">
    <location>
        <begin position="114"/>
        <end position="270"/>
    </location>
</feature>
<reference evidence="6 7" key="1">
    <citation type="submission" date="2009-05" db="EMBL/GenBank/DDBJ databases">
        <authorList>
            <person name="Setubal J.C."/>
            <person name="Boyle S."/>
            <person name="Crasta O.R."/>
            <person name="Gillespie J.J."/>
            <person name="Kenyon R.W."/>
            <person name="Lu J."/>
            <person name="Mane S."/>
            <person name="Nagrani S."/>
            <person name="Shallom J.M."/>
            <person name="Shallom S."/>
            <person name="Shukla M."/>
            <person name="Snyder E.E."/>
            <person name="Sobral B.W."/>
            <person name="Wattam A.R."/>
            <person name="Will R."/>
            <person name="Williams K."/>
            <person name="Yoo H."/>
            <person name="Munk C."/>
            <person name="Tapia R."/>
            <person name="Green L."/>
            <person name="Rogers Y."/>
            <person name="Detter J.C."/>
            <person name="Bruce D."/>
            <person name="Brettin T.S."/>
            <person name="Tsolis R."/>
        </authorList>
    </citation>
    <scope>NUCLEOTIDE SEQUENCE [LARGE SCALE GENOMIC DNA]</scope>
    <source>
        <strain evidence="6 7">LMG 3301</strain>
    </source>
</reference>
<evidence type="ECO:0000313" key="6">
    <source>
        <dbReference type="EMBL" id="EEQ96270.1"/>
    </source>
</evidence>
<sequence length="322" mass="37382">MSHFCWKCRENEQLTSCRQIFAIVSFIYGWEVFSVILKEREMSNPDTSIQDKAAADPKQKFGTEGIAAMDRPSRITRFFMGIVSWAEGLNLKYARLGNPPVYDNATFPWAAEIEKEWPAIRKELDTILLRQSELPSFQDISTDVKTISTDNRWKTFFLLGFGVKSEQNIKACPETWRIVNKIPGLTTAMFSIFEPGKHLPPHRGPYNGVLRLHLGLIVPEPNDKLAIRVDKQVCHWQEGKVLIFDDAYEHEAWNHTDKTRVVLFVDFVKPLKFPARFVNWCLMNLAIFTPFIKEGLDNHNEWEKKFYAEAEKLRNQPNTKSR</sequence>
<feature type="transmembrane region" description="Helical" evidence="4">
    <location>
        <begin position="20"/>
        <end position="37"/>
    </location>
</feature>
<dbReference type="EMBL" id="ACQA01000001">
    <property type="protein sequence ID" value="EEQ96270.1"/>
    <property type="molecule type" value="Genomic_DNA"/>
</dbReference>
<evidence type="ECO:0000256" key="3">
    <source>
        <dbReference type="ARBA" id="ARBA00023002"/>
    </source>
</evidence>
<comment type="similarity">
    <text evidence="1">Belongs to the aspartyl/asparaginyl beta-hydroxylase family.</text>
</comment>